<name>A0A1I3TZP6_9RHOB</name>
<dbReference type="STRING" id="390807.SAMN04488095_3587"/>
<reference evidence="1 2" key="1">
    <citation type="submission" date="2016-10" db="EMBL/GenBank/DDBJ databases">
        <authorList>
            <person name="de Groot N.N."/>
        </authorList>
    </citation>
    <scope>NUCLEOTIDE SEQUENCE [LARGE SCALE GENOMIC DNA]</scope>
    <source>
        <strain evidence="1 2">DSM 19073</strain>
    </source>
</reference>
<dbReference type="EMBL" id="FORA01000006">
    <property type="protein sequence ID" value="SFJ75769.1"/>
    <property type="molecule type" value="Genomic_DNA"/>
</dbReference>
<gene>
    <name evidence="1" type="ORF">SAMN04488095_3587</name>
</gene>
<dbReference type="Proteomes" id="UP000199110">
    <property type="component" value="Unassembled WGS sequence"/>
</dbReference>
<organism evidence="1 2">
    <name type="scientific">Jannaschia pohangensis</name>
    <dbReference type="NCBI Taxonomy" id="390807"/>
    <lineage>
        <taxon>Bacteria</taxon>
        <taxon>Pseudomonadati</taxon>
        <taxon>Pseudomonadota</taxon>
        <taxon>Alphaproteobacteria</taxon>
        <taxon>Rhodobacterales</taxon>
        <taxon>Roseobacteraceae</taxon>
        <taxon>Jannaschia</taxon>
    </lineage>
</organism>
<keyword evidence="2" id="KW-1185">Reference proteome</keyword>
<proteinExistence type="predicted"/>
<dbReference type="OrthoDB" id="8402552at2"/>
<sequence>MAVLPFFNATAIWRSGQFPKPWSGERVSIHDRLFALREAGTNLNDLEVEEEGDDPRKIRFAAGMLDNVLGGSTDGAREVDAALRRVLAHPTKGRIKDFVDLLNTHRTIGLVDDVTERVMADPPDLQKLGRFAQWLAKDCPMAEPAKFGLAMIGLIEGSDTGVLRLFAGHEEFSKFAVIALGRLLPEAEARPLLEAAARDLNGWGRIDLVERLAAGGDADWRRWLVREGYQNAIMYEYLACLAAREGDLAGQLRDMAGADTALLDGAGDILRALSCGGPAEEMVDYAEGASASVLWLEAIGRAPLSLRHGACAIGLRRGVEGYGWTAEDGARVTGLVAAYLAREGLADLVRAALTGADEGANWDARQVGPEVGVDVWQIVFDRQMAEPERSDWFALMTTKDAERVAKVVDLALVQLPLEDLETGPADEMGFGPDWKDHSALDYIVQELRHFPGLGWPLIAVALRSPVTRNRNMACKALAAWERGTWPEAALPLLRQARAEEPNANTADQMEALFRPAVP</sequence>
<accession>A0A1I3TZP6</accession>
<evidence type="ECO:0000313" key="2">
    <source>
        <dbReference type="Proteomes" id="UP000199110"/>
    </source>
</evidence>
<evidence type="ECO:0000313" key="1">
    <source>
        <dbReference type="EMBL" id="SFJ75769.1"/>
    </source>
</evidence>
<dbReference type="AlphaFoldDB" id="A0A1I3TZP6"/>
<dbReference type="RefSeq" id="WP_092784246.1">
    <property type="nucleotide sequence ID" value="NZ_FORA01000006.1"/>
</dbReference>
<protein>
    <submittedName>
        <fullName evidence="1">Uncharacterized protein</fullName>
    </submittedName>
</protein>